<dbReference type="GO" id="GO:0005524">
    <property type="term" value="F:ATP binding"/>
    <property type="evidence" value="ECO:0007669"/>
    <property type="project" value="InterPro"/>
</dbReference>
<protein>
    <submittedName>
        <fullName evidence="3">YifB family Mg chelatase-like AAA ATPase</fullName>
    </submittedName>
</protein>
<dbReference type="Pfam" id="PF13335">
    <property type="entry name" value="Mg_chelatase_C"/>
    <property type="match status" value="1"/>
</dbReference>
<evidence type="ECO:0000313" key="3">
    <source>
        <dbReference type="EMBL" id="QPK78426.1"/>
    </source>
</evidence>
<organism evidence="3 4">
    <name type="scientific">Corynebacterium lizhenjunii</name>
    <dbReference type="NCBI Taxonomy" id="2709394"/>
    <lineage>
        <taxon>Bacteria</taxon>
        <taxon>Bacillati</taxon>
        <taxon>Actinomycetota</taxon>
        <taxon>Actinomycetes</taxon>
        <taxon>Mycobacteriales</taxon>
        <taxon>Corynebacteriaceae</taxon>
        <taxon>Corynebacterium</taxon>
    </lineage>
</organism>
<reference evidence="3 4" key="1">
    <citation type="submission" date="2020-11" db="EMBL/GenBank/DDBJ databases">
        <title>Corynebacterium sp. ZJ-599.</title>
        <authorList>
            <person name="Zhou J."/>
        </authorList>
    </citation>
    <scope>NUCLEOTIDE SEQUENCE [LARGE SCALE GENOMIC DNA]</scope>
    <source>
        <strain evidence="3 4">ZJ-599</strain>
    </source>
</reference>
<dbReference type="Gene3D" id="3.40.50.300">
    <property type="entry name" value="P-loop containing nucleotide triphosphate hydrolases"/>
    <property type="match status" value="1"/>
</dbReference>
<dbReference type="Proteomes" id="UP000594681">
    <property type="component" value="Chromosome"/>
</dbReference>
<dbReference type="InterPro" id="IPR003593">
    <property type="entry name" value="AAA+_ATPase"/>
</dbReference>
<keyword evidence="4" id="KW-1185">Reference proteome</keyword>
<dbReference type="Pfam" id="PF01078">
    <property type="entry name" value="Mg_chelatase"/>
    <property type="match status" value="1"/>
</dbReference>
<dbReference type="Pfam" id="PF13541">
    <property type="entry name" value="ChlI"/>
    <property type="match status" value="1"/>
</dbReference>
<dbReference type="EMBL" id="CP064954">
    <property type="protein sequence ID" value="QPK78426.1"/>
    <property type="molecule type" value="Genomic_DNA"/>
</dbReference>
<proteinExistence type="inferred from homology"/>
<dbReference type="InterPro" id="IPR014721">
    <property type="entry name" value="Ribsml_uS5_D2-typ_fold_subgr"/>
</dbReference>
<dbReference type="PANTHER" id="PTHR32039:SF7">
    <property type="entry name" value="COMPETENCE PROTEIN COMM"/>
    <property type="match status" value="1"/>
</dbReference>
<evidence type="ECO:0000256" key="1">
    <source>
        <dbReference type="ARBA" id="ARBA00006354"/>
    </source>
</evidence>
<dbReference type="SUPFAM" id="SSF52540">
    <property type="entry name" value="P-loop containing nucleoside triphosphate hydrolases"/>
    <property type="match status" value="1"/>
</dbReference>
<comment type="similarity">
    <text evidence="1">Belongs to the Mg-chelatase subunits D/I family. ComM subfamily.</text>
</comment>
<accession>A0A7T0KCU7</accession>
<dbReference type="InterPro" id="IPR025158">
    <property type="entry name" value="Mg_chelat-rel_C"/>
</dbReference>
<dbReference type="SUPFAM" id="SSF54211">
    <property type="entry name" value="Ribosomal protein S5 domain 2-like"/>
    <property type="match status" value="1"/>
</dbReference>
<evidence type="ECO:0000259" key="2">
    <source>
        <dbReference type="SMART" id="SM00382"/>
    </source>
</evidence>
<dbReference type="InterPro" id="IPR020568">
    <property type="entry name" value="Ribosomal_Su5_D2-typ_SF"/>
</dbReference>
<dbReference type="KEGG" id="cliz:G7Y31_07550"/>
<dbReference type="NCBIfam" id="TIGR00368">
    <property type="entry name" value="YifB family Mg chelatase-like AAA ATPase"/>
    <property type="match status" value="1"/>
</dbReference>
<gene>
    <name evidence="3" type="ORF">G7Y31_07550</name>
</gene>
<dbReference type="InterPro" id="IPR000523">
    <property type="entry name" value="Mg_chelatse_chII-like_cat_dom"/>
</dbReference>
<dbReference type="RefSeq" id="WP_165006804.1">
    <property type="nucleotide sequence ID" value="NZ_CP064954.1"/>
</dbReference>
<dbReference type="PANTHER" id="PTHR32039">
    <property type="entry name" value="MAGNESIUM-CHELATASE SUBUNIT CHLI"/>
    <property type="match status" value="1"/>
</dbReference>
<name>A0A7T0KCU7_9CORY</name>
<dbReference type="InterPro" id="IPR004482">
    <property type="entry name" value="Mg_chelat-rel"/>
</dbReference>
<sequence length="527" mass="54858">MALAKTHTIAIDGVVAHPVEVEAHIGTGLPGITIVGMADTSISEARSRIRTAVTQSELDWPKTRIVVSMAPASLPKSGTHFDLPIALAILAARAGLGGIAAQSADAVLAASPSAAVLGGTLFLGEVGLDGSIRPVSGVLPAAVAAQEYGFDCLVIPVGNAPEACLVEGVEILVVHTLKQAVAFVRGLTRLESARDVVSQRTQLGARQDVVKCFSDIAGQAEAKRAAEIAAAGGHHLLMIGPPGSGKSMLAARLPSILPQLSTRQSLEATAIHSLAGKVGQAVLQAPFVAPHPSVTRAGLVGGGSGRARPGAASLAHHGVLFLDEASEVAAEALDSLRAPLEEGHVRLVRARREVIFPARFQLVLAANPCRCAAEEPAACVCKPAQRASYLHNLSGPLRDRLDMVITLSGRSARLDAAGEETSASIAQRVAAARERGAHRWARAELDAETNAAVGAAWLRRNFPATDEAMELLRAYLAAGEVSQRGVDRSLKLAWTLADLHGISRPGMEEVSQAIDLRGTDTYGKWGQ</sequence>
<evidence type="ECO:0000313" key="4">
    <source>
        <dbReference type="Proteomes" id="UP000594681"/>
    </source>
</evidence>
<dbReference type="AlphaFoldDB" id="A0A7T0KCU7"/>
<dbReference type="SMART" id="SM00382">
    <property type="entry name" value="AAA"/>
    <property type="match status" value="1"/>
</dbReference>
<dbReference type="InterPro" id="IPR027417">
    <property type="entry name" value="P-loop_NTPase"/>
</dbReference>
<feature type="domain" description="AAA+ ATPase" evidence="2">
    <location>
        <begin position="232"/>
        <end position="412"/>
    </location>
</feature>
<dbReference type="InterPro" id="IPR045006">
    <property type="entry name" value="CHLI-like"/>
</dbReference>
<dbReference type="Gene3D" id="3.30.230.10">
    <property type="match status" value="1"/>
</dbReference>